<keyword evidence="8" id="KW-1185">Reference proteome</keyword>
<name>A0A1I8AVN5_9BILA</name>
<dbReference type="PANTHER" id="PTHR11844:SF25">
    <property type="entry name" value="NTR DOMAIN-CONTAINING PROTEIN"/>
    <property type="match status" value="1"/>
</dbReference>
<dbReference type="GO" id="GO:0005615">
    <property type="term" value="C:extracellular space"/>
    <property type="evidence" value="ECO:0007669"/>
    <property type="project" value="TreeGrafter"/>
</dbReference>
<evidence type="ECO:0000313" key="8">
    <source>
        <dbReference type="Proteomes" id="UP000095287"/>
    </source>
</evidence>
<feature type="signal peptide" evidence="6">
    <location>
        <begin position="1"/>
        <end position="36"/>
    </location>
</feature>
<keyword evidence="4" id="KW-0479">Metal-binding</keyword>
<comment type="subcellular location">
    <subcellularLocation>
        <location evidence="1">Secreted</location>
    </subcellularLocation>
</comment>
<dbReference type="PROSITE" id="PS50189">
    <property type="entry name" value="NTR"/>
    <property type="match status" value="1"/>
</dbReference>
<evidence type="ECO:0000259" key="7">
    <source>
        <dbReference type="PROSITE" id="PS50189"/>
    </source>
</evidence>
<feature type="disulfide bond" evidence="5">
    <location>
        <begin position="37"/>
        <end position="107"/>
    </location>
</feature>
<evidence type="ECO:0000256" key="5">
    <source>
        <dbReference type="PIRSR" id="PIRSR601820-3"/>
    </source>
</evidence>
<accession>A0A1I8AVN5</accession>
<evidence type="ECO:0000256" key="4">
    <source>
        <dbReference type="PIRSR" id="PIRSR601820-1"/>
    </source>
</evidence>
<dbReference type="Pfam" id="PF00965">
    <property type="entry name" value="TIMP"/>
    <property type="match status" value="1"/>
</dbReference>
<evidence type="ECO:0000256" key="1">
    <source>
        <dbReference type="ARBA" id="ARBA00004613"/>
    </source>
</evidence>
<keyword evidence="4" id="KW-0862">Zinc</keyword>
<dbReference type="InterPro" id="IPR001134">
    <property type="entry name" value="Netrin_domain"/>
</dbReference>
<dbReference type="Proteomes" id="UP000095287">
    <property type="component" value="Unplaced"/>
</dbReference>
<dbReference type="AlphaFoldDB" id="A0A1I8AVN5"/>
<dbReference type="GO" id="GO:0051045">
    <property type="term" value="P:negative regulation of membrane protein ectodomain proteolysis"/>
    <property type="evidence" value="ECO:0007669"/>
    <property type="project" value="TreeGrafter"/>
</dbReference>
<dbReference type="GO" id="GO:0031012">
    <property type="term" value="C:extracellular matrix"/>
    <property type="evidence" value="ECO:0007669"/>
    <property type="project" value="TreeGrafter"/>
</dbReference>
<dbReference type="InterPro" id="IPR001820">
    <property type="entry name" value="TIMP"/>
</dbReference>
<keyword evidence="2" id="KW-0964">Secreted</keyword>
<reference evidence="9" key="1">
    <citation type="submission" date="2016-11" db="UniProtKB">
        <authorList>
            <consortium name="WormBaseParasite"/>
        </authorList>
    </citation>
    <scope>IDENTIFICATION</scope>
</reference>
<evidence type="ECO:0000256" key="3">
    <source>
        <dbReference type="ARBA" id="ARBA00023157"/>
    </source>
</evidence>
<dbReference type="GO" id="GO:0046872">
    <property type="term" value="F:metal ion binding"/>
    <property type="evidence" value="ECO:0007669"/>
    <property type="project" value="UniProtKB-KW"/>
</dbReference>
<evidence type="ECO:0000256" key="6">
    <source>
        <dbReference type="SAM" id="SignalP"/>
    </source>
</evidence>
<dbReference type="InterPro" id="IPR008993">
    <property type="entry name" value="TIMP-like_OB-fold"/>
</dbReference>
<keyword evidence="3 5" id="KW-1015">Disulfide bond</keyword>
<feature type="disulfide bond" evidence="5">
    <location>
        <begin position="39"/>
        <end position="134"/>
    </location>
</feature>
<sequence length="164" mass="17944">MITKNPHKRVNPRRALVFTAMFRLLIFAALVGVTFGCSCAPANPTDKQRFCGSDFVGHFKVLNRTSQPAELWLLYTVEVIDVFKSVNGHPKKGEVVEMKTRSNPDMCGVDGLEVGSEHALNGSGSSNSLNLSNCLIFRPSLWSQVTDGVKETLKNGGFEPCAKI</sequence>
<proteinExistence type="predicted"/>
<dbReference type="GO" id="GO:0008191">
    <property type="term" value="F:metalloendopeptidase inhibitor activity"/>
    <property type="evidence" value="ECO:0007669"/>
    <property type="project" value="InterPro"/>
</dbReference>
<dbReference type="Gene3D" id="2.40.50.120">
    <property type="match status" value="1"/>
</dbReference>
<evidence type="ECO:0000256" key="2">
    <source>
        <dbReference type="ARBA" id="ARBA00022525"/>
    </source>
</evidence>
<keyword evidence="6" id="KW-0732">Signal</keyword>
<protein>
    <submittedName>
        <fullName evidence="9">NTR domain-containing protein</fullName>
    </submittedName>
</protein>
<feature type="chain" id="PRO_5009315194" evidence="6">
    <location>
        <begin position="37"/>
        <end position="164"/>
    </location>
</feature>
<organism evidence="8 9">
    <name type="scientific">Steinernema glaseri</name>
    <dbReference type="NCBI Taxonomy" id="37863"/>
    <lineage>
        <taxon>Eukaryota</taxon>
        <taxon>Metazoa</taxon>
        <taxon>Ecdysozoa</taxon>
        <taxon>Nematoda</taxon>
        <taxon>Chromadorea</taxon>
        <taxon>Rhabditida</taxon>
        <taxon>Tylenchina</taxon>
        <taxon>Panagrolaimomorpha</taxon>
        <taxon>Strongyloidoidea</taxon>
        <taxon>Steinernematidae</taxon>
        <taxon>Steinernema</taxon>
    </lineage>
</organism>
<dbReference type="WBParaSite" id="L893_g9529.t1">
    <property type="protein sequence ID" value="L893_g9529.t1"/>
    <property type="gene ID" value="L893_g9529"/>
</dbReference>
<feature type="binding site" evidence="4">
    <location>
        <position position="37"/>
    </location>
    <ligand>
        <name>Zn(2+)</name>
        <dbReference type="ChEBI" id="CHEBI:29105"/>
        <note>ligand shared with metalloproteinase partner</note>
    </ligand>
</feature>
<dbReference type="GO" id="GO:0002020">
    <property type="term" value="F:protease binding"/>
    <property type="evidence" value="ECO:0007669"/>
    <property type="project" value="TreeGrafter"/>
</dbReference>
<dbReference type="PANTHER" id="PTHR11844">
    <property type="entry name" value="METALLOPROTEASE INHIBITOR"/>
    <property type="match status" value="1"/>
</dbReference>
<dbReference type="SUPFAM" id="SSF50242">
    <property type="entry name" value="TIMP-like"/>
    <property type="match status" value="1"/>
</dbReference>
<feature type="domain" description="NTR" evidence="7">
    <location>
        <begin position="37"/>
        <end position="161"/>
    </location>
</feature>
<evidence type="ECO:0000313" key="9">
    <source>
        <dbReference type="WBParaSite" id="L893_g9529.t1"/>
    </source>
</evidence>